<dbReference type="EMBL" id="JAMSLR010000003">
    <property type="protein sequence ID" value="MCM8748805.1"/>
    <property type="molecule type" value="Genomic_DNA"/>
</dbReference>
<dbReference type="AlphaFoldDB" id="A0AA41WEZ3"/>
<dbReference type="RefSeq" id="WP_284056585.1">
    <property type="nucleotide sequence ID" value="NZ_JAMSLR010000003.1"/>
</dbReference>
<sequence length="85" mass="9580">MHADSLARELAGLISDYLVGELDFGSFEQAFVGLTWNAHQLGDASLDEVVKDIEHALVQSRAHVFNETEFRRWLTDALHKLAVRT</sequence>
<gene>
    <name evidence="1" type="ORF">NET02_06570</name>
</gene>
<evidence type="ECO:0000313" key="1">
    <source>
        <dbReference type="EMBL" id="MCM8748805.1"/>
    </source>
</evidence>
<reference evidence="1" key="1">
    <citation type="submission" date="2022-06" db="EMBL/GenBank/DDBJ databases">
        <title>CFH 74404 Thermomicrobiaceae sp.</title>
        <authorList>
            <person name="Ming H."/>
            <person name="Li W.-J."/>
            <person name="Zhao Z."/>
        </authorList>
    </citation>
    <scope>NUCLEOTIDE SEQUENCE</scope>
    <source>
        <strain evidence="1">CFH 74404</strain>
    </source>
</reference>
<accession>A0AA41WEZ3</accession>
<keyword evidence="2" id="KW-1185">Reference proteome</keyword>
<proteinExistence type="predicted"/>
<dbReference type="Proteomes" id="UP001165306">
    <property type="component" value="Unassembled WGS sequence"/>
</dbReference>
<protein>
    <submittedName>
        <fullName evidence="1">Uncharacterized protein</fullName>
    </submittedName>
</protein>
<name>A0AA41WEZ3_9BACT</name>
<evidence type="ECO:0000313" key="2">
    <source>
        <dbReference type="Proteomes" id="UP001165306"/>
    </source>
</evidence>
<comment type="caution">
    <text evidence="1">The sequence shown here is derived from an EMBL/GenBank/DDBJ whole genome shotgun (WGS) entry which is preliminary data.</text>
</comment>
<organism evidence="1 2">
    <name type="scientific">Thermalbibacter longus</name>
    <dbReference type="NCBI Taxonomy" id="2951981"/>
    <lineage>
        <taxon>Bacteria</taxon>
        <taxon>Pseudomonadati</taxon>
        <taxon>Thermomicrobiota</taxon>
        <taxon>Thermomicrobia</taxon>
        <taxon>Thermomicrobiales</taxon>
        <taxon>Thermomicrobiaceae</taxon>
        <taxon>Thermalbibacter</taxon>
    </lineage>
</organism>